<reference evidence="2" key="1">
    <citation type="submission" date="2019-09" db="EMBL/GenBank/DDBJ databases">
        <title>Mumia zhuanghuii sp. nov. isolated from the intestinal contents of plateau pika (Ochotona curzoniae) in the Qinghai-Tibet plateau of China.</title>
        <authorList>
            <person name="Tian Z."/>
        </authorList>
    </citation>
    <scope>NUCLEOTIDE SEQUENCE [LARGE SCALE GENOMIC DNA]</scope>
    <source>
        <strain evidence="2">L-031</strain>
    </source>
</reference>
<dbReference type="SUPFAM" id="SSF53850">
    <property type="entry name" value="Periplasmic binding protein-like II"/>
    <property type="match status" value="1"/>
</dbReference>
<sequence>MHEDGPQRCTPALHLSTRKGTATMMRTTRTGLSRAVGLGAAVAITAVTLAGCGRAEDGAGSSGGSEGISDGPATGAIELWAAGAEGEELPELFDAFIEDNPDVDINMTPIPEEDFVTKMTAAIAAGTVPDLIYVFAEHQPALFATEAFAPVPDGLVDESAFFESVWETGQVDDVAYGVPWFTYARVFQYRADLAEAAGVDAPEDWDDLREFARTLKDTGVAYPLGFYVVPFDEYTAAQFDTFAHQNGGGIIDDDNSAWTINSPENVEALEFYSSLFADGFVSPDGPTSVDSVAYLTEGRLAGVLNGPWLRGWIKDANGQEWLDANMAALVPPAGPDGDRAASIGGGNWAVPEDADNADAAWKFVQYASEPDVQLTWFELMGNLPTVKSAWDDPAIAEDEALDEVRAAMEFGVPIPAVPTWNQVGKILGEQIERVVRGGATPQEALDTAQAEAESIGVGR</sequence>
<evidence type="ECO:0000313" key="2">
    <source>
        <dbReference type="Proteomes" id="UP000325516"/>
    </source>
</evidence>
<organism evidence="1 2">
    <name type="scientific">Microbacterium lushaniae</name>
    <dbReference type="NCBI Taxonomy" id="2614639"/>
    <lineage>
        <taxon>Bacteria</taxon>
        <taxon>Bacillati</taxon>
        <taxon>Actinomycetota</taxon>
        <taxon>Actinomycetes</taxon>
        <taxon>Micrococcales</taxon>
        <taxon>Microbacteriaceae</taxon>
        <taxon>Microbacterium</taxon>
    </lineage>
</organism>
<dbReference type="KEGG" id="mlz:F6J85_14035"/>
<dbReference type="AlphaFoldDB" id="A0A5J6L6N9"/>
<evidence type="ECO:0000313" key="1">
    <source>
        <dbReference type="EMBL" id="QEW04095.1"/>
    </source>
</evidence>
<dbReference type="Proteomes" id="UP000325516">
    <property type="component" value="Chromosome"/>
</dbReference>
<dbReference type="Pfam" id="PF13416">
    <property type="entry name" value="SBP_bac_8"/>
    <property type="match status" value="1"/>
</dbReference>
<proteinExistence type="predicted"/>
<dbReference type="Gene3D" id="3.40.190.10">
    <property type="entry name" value="Periplasmic binding protein-like II"/>
    <property type="match status" value="2"/>
</dbReference>
<dbReference type="PANTHER" id="PTHR43649:SF12">
    <property type="entry name" value="DIACETYLCHITOBIOSE BINDING PROTEIN DASA"/>
    <property type="match status" value="1"/>
</dbReference>
<accession>A0A5J6L6N9</accession>
<dbReference type="PANTHER" id="PTHR43649">
    <property type="entry name" value="ARABINOSE-BINDING PROTEIN-RELATED"/>
    <property type="match status" value="1"/>
</dbReference>
<dbReference type="InterPro" id="IPR050490">
    <property type="entry name" value="Bact_solute-bd_prot1"/>
</dbReference>
<gene>
    <name evidence="1" type="ORF">F6J85_14035</name>
</gene>
<protein>
    <submittedName>
        <fullName evidence="1">Extracellular solute-binding protein</fullName>
    </submittedName>
</protein>
<name>A0A5J6L6N9_9MICO</name>
<dbReference type="InterPro" id="IPR006059">
    <property type="entry name" value="SBP"/>
</dbReference>
<keyword evidence="2" id="KW-1185">Reference proteome</keyword>
<dbReference type="EMBL" id="CP044232">
    <property type="protein sequence ID" value="QEW04095.1"/>
    <property type="molecule type" value="Genomic_DNA"/>
</dbReference>